<evidence type="ECO:0000256" key="10">
    <source>
        <dbReference type="ARBA" id="ARBA00023136"/>
    </source>
</evidence>
<dbReference type="Proteomes" id="UP000789739">
    <property type="component" value="Unassembled WGS sequence"/>
</dbReference>
<dbReference type="Pfam" id="PF03901">
    <property type="entry name" value="Glyco_transf_22"/>
    <property type="match status" value="1"/>
</dbReference>
<dbReference type="InterPro" id="IPR039920">
    <property type="entry name" value="MMS19"/>
</dbReference>
<feature type="domain" description="MMS19 C-terminal" evidence="14">
    <location>
        <begin position="848"/>
        <end position="971"/>
    </location>
</feature>
<evidence type="ECO:0000313" key="17">
    <source>
        <dbReference type="Proteomes" id="UP000789739"/>
    </source>
</evidence>
<keyword evidence="11 12" id="KW-0539">Nucleus</keyword>
<dbReference type="InterPro" id="IPR029240">
    <property type="entry name" value="MMS19_N"/>
</dbReference>
<feature type="transmembrane region" description="Helical" evidence="13">
    <location>
        <begin position="1206"/>
        <end position="1233"/>
    </location>
</feature>
<reference evidence="16" key="1">
    <citation type="submission" date="2021-06" db="EMBL/GenBank/DDBJ databases">
        <authorList>
            <person name="Kallberg Y."/>
            <person name="Tangrot J."/>
            <person name="Rosling A."/>
        </authorList>
    </citation>
    <scope>NUCLEOTIDE SEQUENCE</scope>
    <source>
        <strain evidence="16">BR232B</strain>
    </source>
</reference>
<dbReference type="GO" id="GO:0005634">
    <property type="term" value="C:nucleus"/>
    <property type="evidence" value="ECO:0007669"/>
    <property type="project" value="UniProtKB-SubCell"/>
</dbReference>
<evidence type="ECO:0000256" key="8">
    <source>
        <dbReference type="ARBA" id="ARBA00022824"/>
    </source>
</evidence>
<comment type="caution">
    <text evidence="16">The sequence shown here is derived from an EMBL/GenBank/DDBJ whole genome shotgun (WGS) entry which is preliminary data.</text>
</comment>
<dbReference type="GO" id="GO:0005789">
    <property type="term" value="C:endoplasmic reticulum membrane"/>
    <property type="evidence" value="ECO:0007669"/>
    <property type="project" value="UniProtKB-SubCell"/>
</dbReference>
<feature type="transmembrane region" description="Helical" evidence="13">
    <location>
        <begin position="1253"/>
        <end position="1277"/>
    </location>
</feature>
<dbReference type="PANTHER" id="PTHR12891">
    <property type="entry name" value="DNA REPAIR/TRANSCRIPTION PROTEIN MET18/MMS19"/>
    <property type="match status" value="1"/>
</dbReference>
<dbReference type="GO" id="GO:0006281">
    <property type="term" value="P:DNA repair"/>
    <property type="evidence" value="ECO:0007669"/>
    <property type="project" value="UniProtKB-UniRule"/>
</dbReference>
<dbReference type="OrthoDB" id="342900at2759"/>
<dbReference type="SUPFAM" id="SSF48371">
    <property type="entry name" value="ARM repeat"/>
    <property type="match status" value="2"/>
</dbReference>
<evidence type="ECO:0000256" key="3">
    <source>
        <dbReference type="ARBA" id="ARBA00009340"/>
    </source>
</evidence>
<feature type="transmembrane region" description="Helical" evidence="13">
    <location>
        <begin position="1421"/>
        <end position="1439"/>
    </location>
</feature>
<dbReference type="GO" id="GO:0051604">
    <property type="term" value="P:protein maturation"/>
    <property type="evidence" value="ECO:0007669"/>
    <property type="project" value="UniProtKB-UniRule"/>
</dbReference>
<organism evidence="16 17">
    <name type="scientific">Paraglomus brasilianum</name>
    <dbReference type="NCBI Taxonomy" id="144538"/>
    <lineage>
        <taxon>Eukaryota</taxon>
        <taxon>Fungi</taxon>
        <taxon>Fungi incertae sedis</taxon>
        <taxon>Mucoromycota</taxon>
        <taxon>Glomeromycotina</taxon>
        <taxon>Glomeromycetes</taxon>
        <taxon>Paraglomerales</taxon>
        <taxon>Paraglomeraceae</taxon>
        <taxon>Paraglomus</taxon>
    </lineage>
</organism>
<evidence type="ECO:0000256" key="5">
    <source>
        <dbReference type="ARBA" id="ARBA00022679"/>
    </source>
</evidence>
<sequence>MDARLIRTYMITTEDSTDETKEIVNSIIQRIRDGQSTLVTLVQHLGEYLTSEDASTRTKATSLLTTILTGCPSGQVNRAAMNVLVNFYCERLADTASVPELLRGLAFLQQLDTFSNDNAVSVSLAVFKINVQDYPQAIRHYVYQIFDGILKIHMKALKQIESEFVSGFIKTMDGEKDPRNLLLAFSLVKLIIGEFDISQHVERAFHIKELFEVTFCYFPITFKPPPDDPYGITADDLKTALRECLTSTPLFGKHIMPLLLEKLTSTSGNAKRDAIGVIAQGSPVYGTESLTPYIEDLWEGLKVEIFHATDDAIEYKALEALKSVVSTFSASIIDQSNPLEKFLSPVVFECTEFLKEPDLKMAKPSGRILKYCAMASDPAFAMIIESTVPRFLKQFTLCDLSTQKKGIAEALVEYIEASKALYGSVDQPGELNEQDIKNPLKEFKEDYLRIFRTSFLSSNEYNEFRLVGLKGLRELVLLENFLEDNEIGVIIQELNQTILNDPDEDMMSEALKSLANISHYKAQLLLTYSIPVFLSQLPTDYEDAESTVLGTTKKSYINALKALSQLAVEPLLFGAFALEAMKNLDVYIAASSTEDVEYPLALLRAMYDTLIAKAKLHHTDIQGYVDGIIIHLLTRCVEPTLNKENIKAIAIFGELRIIEQISRIIGIIIRTLDVSTQTEFIEKMFEVFIQGNISLLPFGEGTKINKDIVFAPISVNSDVPQQNLALLFTVAVGSIRQQVTLPLPNISDFLSTVVDISISTQNDIHRRSLTKLAASILNKLREDNELEKFIESKILGELLRSSESDQNERNRCVAFSLFLWFTKALVIRAHTAGFTCTGHVIRQFSDNVLYKQRFFNHCLPQLVEGFKSSADEVKHHYLIALSQLLINVPKEVTLGFLSQITPLLIHSLSLPDSSLRTSTLDTFYIIAIDAPDIIVEHVSTLIKLFLSLTSKSEHNTMSVRISALKCLSILPDTIKFDVLFPYKTQVIRVLAEALDDQKRVVRKEAVDCRSKWFLCALLPGYIHPDEFFQGPEVLAGDVFNLEVFIPWEFDPRLPSRSIVPPALTVGFPFLILKGFTTILGIEITSRMLFLTIRITFLFLSFILDFVLYKSMSLLKYSQRNAALTLVILASAYTTLIFHTHSFSNTIESLILSLCFYYVIEGNQLWDARSNNNDVAPKNDTTVTGRLKSLAASNLFSYLSRKSFFKLGCLFMLGVFTRITFILYILPVGVMILWSSITSDKGMLDAFTYRIKPIIVGMVMTAAFCLLVDNIYFGVIVFKRDKKLINLGRILWDLIVKLEIRMDWNIEMKGSPIIAPLNNILYNMDPNNLAKHGLHPRYLHIVNLLILFGPLALLDIINLFKTIKNWQIESWNKYNIVLVASGLSGFGFLSIIPHQEARFLLPMLIILVLCSANSFQSLTKKFWVSWILFNIAMIMVYGVVHQAGVIPMMAKLQNQSMKFHSCHLRNGGDHTICQLDNKFISPVYEHPSEIYETNIIFYKTYMPPRHLLGYPAAWRDSNIQVNVHDLLGSSPEDFDNTLAKHVVVDVTVANTMLPNQVLFRRVATDSSNSSVSFYKRTLVVTPSTVPLPGTVKFKLIDQHWPHVDFDQLDKAFDHGIALNLYLLVG</sequence>
<evidence type="ECO:0000256" key="4">
    <source>
        <dbReference type="ARBA" id="ARBA00022676"/>
    </source>
</evidence>
<keyword evidence="7" id="KW-0677">Repeat</keyword>
<keyword evidence="17" id="KW-1185">Reference proteome</keyword>
<accession>A0A9N8WE25</accession>
<keyword evidence="4" id="KW-0328">Glycosyltransferase</keyword>
<dbReference type="GO" id="GO:0097361">
    <property type="term" value="C:cytosolic [4Fe-4S] assembly targeting complex"/>
    <property type="evidence" value="ECO:0007669"/>
    <property type="project" value="UniProtKB-UniRule"/>
</dbReference>
<dbReference type="InterPro" id="IPR016024">
    <property type="entry name" value="ARM-type_fold"/>
</dbReference>
<evidence type="ECO:0000256" key="11">
    <source>
        <dbReference type="ARBA" id="ARBA00023242"/>
    </source>
</evidence>
<feature type="transmembrane region" description="Helical" evidence="13">
    <location>
        <begin position="1371"/>
        <end position="1391"/>
    </location>
</feature>
<keyword evidence="10 13" id="KW-0472">Membrane</keyword>
<dbReference type="Gene3D" id="1.25.10.10">
    <property type="entry name" value="Leucine-rich Repeat Variant"/>
    <property type="match status" value="2"/>
</dbReference>
<feature type="transmembrane region" description="Helical" evidence="13">
    <location>
        <begin position="1337"/>
        <end position="1359"/>
    </location>
</feature>
<evidence type="ECO:0000259" key="15">
    <source>
        <dbReference type="Pfam" id="PF14500"/>
    </source>
</evidence>
<comment type="function">
    <text evidence="12">Key component of the cytosolic iron-sulfur protein assembly (CIA) complex, a multiprotein complex that mediates the incorporation of iron-sulfur cluster into apoproteins specifically involved in DNA metabolism and genomic integrity. In the CIA complex, MMS19 acts as an adapter between early-acting CIA components and a subset of cellular target iron-sulfur proteins.</text>
</comment>
<evidence type="ECO:0000256" key="1">
    <source>
        <dbReference type="ARBA" id="ARBA00004123"/>
    </source>
</evidence>
<proteinExistence type="inferred from homology"/>
<dbReference type="GO" id="GO:0016226">
    <property type="term" value="P:iron-sulfur cluster assembly"/>
    <property type="evidence" value="ECO:0007669"/>
    <property type="project" value="UniProtKB-UniRule"/>
</dbReference>
<dbReference type="PANTHER" id="PTHR12891:SF0">
    <property type="entry name" value="MMS19 NUCLEOTIDE EXCISION REPAIR PROTEIN HOMOLOG"/>
    <property type="match status" value="1"/>
</dbReference>
<keyword evidence="9 13" id="KW-1133">Transmembrane helix</keyword>
<dbReference type="InterPro" id="IPR011989">
    <property type="entry name" value="ARM-like"/>
</dbReference>
<dbReference type="GO" id="GO:0016757">
    <property type="term" value="F:glycosyltransferase activity"/>
    <property type="evidence" value="ECO:0007669"/>
    <property type="project" value="UniProtKB-KW"/>
</dbReference>
<dbReference type="InterPro" id="IPR005599">
    <property type="entry name" value="GPI_mannosylTrfase"/>
</dbReference>
<evidence type="ECO:0000256" key="12">
    <source>
        <dbReference type="RuleBase" id="RU367072"/>
    </source>
</evidence>
<feature type="transmembrane region" description="Helical" evidence="13">
    <location>
        <begin position="1120"/>
        <end position="1136"/>
    </location>
</feature>
<feature type="domain" description="MMS19 C-terminal" evidence="14">
    <location>
        <begin position="560"/>
        <end position="847"/>
    </location>
</feature>
<protein>
    <recommendedName>
        <fullName evidence="12">MMS19 nucleotide excision repair protein</fullName>
    </recommendedName>
</protein>
<evidence type="ECO:0000256" key="9">
    <source>
        <dbReference type="ARBA" id="ARBA00022989"/>
    </source>
</evidence>
<keyword evidence="8" id="KW-0256">Endoplasmic reticulum</keyword>
<feature type="transmembrane region" description="Helical" evidence="13">
    <location>
        <begin position="1398"/>
        <end position="1415"/>
    </location>
</feature>
<evidence type="ECO:0000313" key="16">
    <source>
        <dbReference type="EMBL" id="CAG8479734.1"/>
    </source>
</evidence>
<dbReference type="EMBL" id="CAJVPI010000099">
    <property type="protein sequence ID" value="CAG8479734.1"/>
    <property type="molecule type" value="Genomic_DNA"/>
</dbReference>
<evidence type="ECO:0000256" key="6">
    <source>
        <dbReference type="ARBA" id="ARBA00022692"/>
    </source>
</evidence>
<dbReference type="Pfam" id="PF14500">
    <property type="entry name" value="MMS19_N"/>
    <property type="match status" value="1"/>
</dbReference>
<name>A0A9N8WE25_9GLOM</name>
<comment type="subcellular location">
    <subcellularLocation>
        <location evidence="2">Endoplasmic reticulum membrane</location>
        <topology evidence="2">Multi-pass membrane protein</topology>
    </subcellularLocation>
    <subcellularLocation>
        <location evidence="1 12">Nucleus</location>
    </subcellularLocation>
</comment>
<evidence type="ECO:0000256" key="2">
    <source>
        <dbReference type="ARBA" id="ARBA00004477"/>
    </source>
</evidence>
<feature type="domain" description="MMS19 N-terminal" evidence="15">
    <location>
        <begin position="42"/>
        <end position="307"/>
    </location>
</feature>
<keyword evidence="12" id="KW-0234">DNA repair</keyword>
<keyword evidence="6 13" id="KW-0812">Transmembrane</keyword>
<gene>
    <name evidence="16" type="ORF">PBRASI_LOCUS1511</name>
</gene>
<keyword evidence="5" id="KW-0808">Transferase</keyword>
<comment type="similarity">
    <text evidence="3 12">Belongs to the MET18/MMS19 family.</text>
</comment>
<dbReference type="Pfam" id="PF12460">
    <property type="entry name" value="MMS19_C"/>
    <property type="match status" value="2"/>
</dbReference>
<evidence type="ECO:0000259" key="14">
    <source>
        <dbReference type="Pfam" id="PF12460"/>
    </source>
</evidence>
<keyword evidence="12" id="KW-0227">DNA damage</keyword>
<dbReference type="InterPro" id="IPR024687">
    <property type="entry name" value="MMS19_C"/>
</dbReference>
<evidence type="ECO:0000256" key="13">
    <source>
        <dbReference type="SAM" id="Phobius"/>
    </source>
</evidence>
<feature type="transmembrane region" description="Helical" evidence="13">
    <location>
        <begin position="1087"/>
        <end position="1108"/>
    </location>
</feature>
<evidence type="ECO:0000256" key="7">
    <source>
        <dbReference type="ARBA" id="ARBA00022737"/>
    </source>
</evidence>